<dbReference type="Pfam" id="PF02325">
    <property type="entry name" value="CCB3_YggT"/>
    <property type="match status" value="2"/>
</dbReference>
<proteinExistence type="inferred from homology"/>
<dbReference type="OrthoDB" id="47652at2"/>
<feature type="transmembrane region" description="Helical" evidence="2">
    <location>
        <begin position="7"/>
        <end position="29"/>
    </location>
</feature>
<feature type="transmembrane region" description="Helical" evidence="2">
    <location>
        <begin position="96"/>
        <end position="127"/>
    </location>
</feature>
<sequence length="189" mass="21191">MNAMSEIANLLLGTAFSLYIGILWVRFLLQLVQADFYNPISQFVVKASAPVLNPLRQIMPKHKYWDFSALFAIVLLQLLSMTLMSLISGHGTLPPILLVLSAIFQLIYLATEFYFWAIIISIVLSWISPGYSPFAALLQQITEPVLAPFRKLLPAMGGLDLSPILAFLMIQILQILLRAMSQSLFSLNF</sequence>
<dbReference type="GO" id="GO:0016020">
    <property type="term" value="C:membrane"/>
    <property type="evidence" value="ECO:0007669"/>
    <property type="project" value="InterPro"/>
</dbReference>
<name>A0A2T5J3J9_9GAMM</name>
<comment type="caution">
    <text evidence="3">The sequence shown here is derived from an EMBL/GenBank/DDBJ whole genome shotgun (WGS) entry which is preliminary data.</text>
</comment>
<keyword evidence="2" id="KW-1133">Transmembrane helix</keyword>
<comment type="similarity">
    <text evidence="1">Belongs to the YggT family.</text>
</comment>
<evidence type="ECO:0000256" key="1">
    <source>
        <dbReference type="ARBA" id="ARBA00010894"/>
    </source>
</evidence>
<accession>A0A2T5J3J9</accession>
<dbReference type="RefSeq" id="WP_107864170.1">
    <property type="nucleotide sequence ID" value="NZ_QAON01000001.1"/>
</dbReference>
<organism evidence="3 4">
    <name type="scientific">Agitococcus lubricus</name>
    <dbReference type="NCBI Taxonomy" id="1077255"/>
    <lineage>
        <taxon>Bacteria</taxon>
        <taxon>Pseudomonadati</taxon>
        <taxon>Pseudomonadota</taxon>
        <taxon>Gammaproteobacteria</taxon>
        <taxon>Moraxellales</taxon>
        <taxon>Moraxellaceae</taxon>
        <taxon>Agitococcus</taxon>
    </lineage>
</organism>
<evidence type="ECO:0000313" key="4">
    <source>
        <dbReference type="Proteomes" id="UP000244223"/>
    </source>
</evidence>
<evidence type="ECO:0000256" key="2">
    <source>
        <dbReference type="SAM" id="Phobius"/>
    </source>
</evidence>
<dbReference type="EMBL" id="QAON01000001">
    <property type="protein sequence ID" value="PTQ91146.1"/>
    <property type="molecule type" value="Genomic_DNA"/>
</dbReference>
<keyword evidence="2" id="KW-0812">Transmembrane</keyword>
<reference evidence="3 4" key="1">
    <citation type="submission" date="2018-04" db="EMBL/GenBank/DDBJ databases">
        <title>Genomic Encyclopedia of Archaeal and Bacterial Type Strains, Phase II (KMG-II): from individual species to whole genera.</title>
        <authorList>
            <person name="Goeker M."/>
        </authorList>
    </citation>
    <scope>NUCLEOTIDE SEQUENCE [LARGE SCALE GENOMIC DNA]</scope>
    <source>
        <strain evidence="3 4">DSM 5822</strain>
    </source>
</reference>
<evidence type="ECO:0000313" key="3">
    <source>
        <dbReference type="EMBL" id="PTQ91146.1"/>
    </source>
</evidence>
<dbReference type="Proteomes" id="UP000244223">
    <property type="component" value="Unassembled WGS sequence"/>
</dbReference>
<protein>
    <submittedName>
        <fullName evidence="3">YggT family protein</fullName>
    </submittedName>
</protein>
<dbReference type="PANTHER" id="PTHR33219">
    <property type="entry name" value="YLMG HOMOLOG PROTEIN 2, CHLOROPLASTIC"/>
    <property type="match status" value="1"/>
</dbReference>
<dbReference type="AlphaFoldDB" id="A0A2T5J3J9"/>
<gene>
    <name evidence="3" type="ORF">C8N29_101218</name>
</gene>
<keyword evidence="2" id="KW-0472">Membrane</keyword>
<feature type="transmembrane region" description="Helical" evidence="2">
    <location>
        <begin position="64"/>
        <end position="84"/>
    </location>
</feature>
<dbReference type="PANTHER" id="PTHR33219:SF14">
    <property type="entry name" value="PROTEIN COFACTOR ASSEMBLY OF COMPLEX C SUBUNIT B CCB3, CHLOROPLASTIC-RELATED"/>
    <property type="match status" value="1"/>
</dbReference>
<keyword evidence="4" id="KW-1185">Reference proteome</keyword>
<feature type="transmembrane region" description="Helical" evidence="2">
    <location>
        <begin position="161"/>
        <end position="180"/>
    </location>
</feature>
<dbReference type="InterPro" id="IPR003425">
    <property type="entry name" value="CCB3/YggT"/>
</dbReference>